<dbReference type="RefSeq" id="XP_033574090.1">
    <property type="nucleotide sequence ID" value="XM_033720458.1"/>
</dbReference>
<dbReference type="OrthoDB" id="3943216at2759"/>
<dbReference type="EMBL" id="MU003705">
    <property type="protein sequence ID" value="KAF2807126.1"/>
    <property type="molecule type" value="Genomic_DNA"/>
</dbReference>
<reference evidence="4" key="2">
    <citation type="submission" date="2020-04" db="EMBL/GenBank/DDBJ databases">
        <authorList>
            <consortium name="NCBI Genome Project"/>
        </authorList>
    </citation>
    <scope>NUCLEOTIDE SEQUENCE</scope>
    <source>
        <strain evidence="4">CBS 304.34</strain>
    </source>
</reference>
<evidence type="ECO:0000313" key="4">
    <source>
        <dbReference type="RefSeq" id="XP_033574090.1"/>
    </source>
</evidence>
<protein>
    <recommendedName>
        <fullName evidence="5">Apple domain-containing protein</fullName>
    </recommendedName>
</protein>
<name>A0A6A6YE86_9PEZI</name>
<proteinExistence type="predicted"/>
<keyword evidence="1" id="KW-0472">Membrane</keyword>
<organism evidence="2">
    <name type="scientific">Mytilinidion resinicola</name>
    <dbReference type="NCBI Taxonomy" id="574789"/>
    <lineage>
        <taxon>Eukaryota</taxon>
        <taxon>Fungi</taxon>
        <taxon>Dikarya</taxon>
        <taxon>Ascomycota</taxon>
        <taxon>Pezizomycotina</taxon>
        <taxon>Dothideomycetes</taxon>
        <taxon>Pleosporomycetidae</taxon>
        <taxon>Mytilinidiales</taxon>
        <taxon>Mytilinidiaceae</taxon>
        <taxon>Mytilinidion</taxon>
    </lineage>
</organism>
<accession>A0A6A6YE86</accession>
<evidence type="ECO:0000256" key="1">
    <source>
        <dbReference type="SAM" id="Phobius"/>
    </source>
</evidence>
<keyword evidence="3" id="KW-1185">Reference proteome</keyword>
<evidence type="ECO:0008006" key="5">
    <source>
        <dbReference type="Google" id="ProtNLM"/>
    </source>
</evidence>
<reference evidence="4" key="3">
    <citation type="submission" date="2025-04" db="UniProtKB">
        <authorList>
            <consortium name="RefSeq"/>
        </authorList>
    </citation>
    <scope>IDENTIFICATION</scope>
    <source>
        <strain evidence="4">CBS 304.34</strain>
    </source>
</reference>
<gene>
    <name evidence="2 4" type="ORF">BDZ99DRAFT_465057</name>
</gene>
<evidence type="ECO:0000313" key="3">
    <source>
        <dbReference type="Proteomes" id="UP000504636"/>
    </source>
</evidence>
<dbReference type="Proteomes" id="UP000504636">
    <property type="component" value="Unplaced"/>
</dbReference>
<keyword evidence="1" id="KW-0812">Transmembrane</keyword>
<keyword evidence="1" id="KW-1133">Transmembrane helix</keyword>
<sequence>MLANEAGVQDILQQKDPGPLKLRLFASYFPYNKLEKTRMSISLNSRTPCRSPTPDLVRSYFLDIPRDGLSTNCRNGTVVPSIQGLNYTQYCNYDLNGHDLGWGNGNSLQECIDSCTSYHPACFGVTWDPLRRFCWLTDGSIAASDLQPVQSNFVSALVFPSQTTQQSADFVCPYPNLSTHKARSGMEFKMLCGAMFPGDSADDFLDAMHVESLDDCLDQCAGHHPLCSRVTYGVDLQGRGWLNCGLKKFDENVKPISSTKFMTHSLEAVIKPPKKVDCVSPSVRKDNAGRSFKTSCSDLRNLNTTEAQPLATYHEVSIDDCLQHCSTANSTCATVLFDAGLQSGYQNCYLFDSFPPPQHRNSDFTFMYLESLSSQFQPPPPPKPEKKGKIAGAVVGSLIGTALLIWLLVWWCRWRKNKQNFKHEEKTR</sequence>
<reference evidence="2 4" key="1">
    <citation type="journal article" date="2020" name="Stud. Mycol.">
        <title>101 Dothideomycetes genomes: a test case for predicting lifestyles and emergence of pathogens.</title>
        <authorList>
            <person name="Haridas S."/>
            <person name="Albert R."/>
            <person name="Binder M."/>
            <person name="Bloem J."/>
            <person name="Labutti K."/>
            <person name="Salamov A."/>
            <person name="Andreopoulos B."/>
            <person name="Baker S."/>
            <person name="Barry K."/>
            <person name="Bills G."/>
            <person name="Bluhm B."/>
            <person name="Cannon C."/>
            <person name="Castanera R."/>
            <person name="Culley D."/>
            <person name="Daum C."/>
            <person name="Ezra D."/>
            <person name="Gonzalez J."/>
            <person name="Henrissat B."/>
            <person name="Kuo A."/>
            <person name="Liang C."/>
            <person name="Lipzen A."/>
            <person name="Lutzoni F."/>
            <person name="Magnuson J."/>
            <person name="Mondo S."/>
            <person name="Nolan M."/>
            <person name="Ohm R."/>
            <person name="Pangilinan J."/>
            <person name="Park H.-J."/>
            <person name="Ramirez L."/>
            <person name="Alfaro M."/>
            <person name="Sun H."/>
            <person name="Tritt A."/>
            <person name="Yoshinaga Y."/>
            <person name="Zwiers L.-H."/>
            <person name="Turgeon B."/>
            <person name="Goodwin S."/>
            <person name="Spatafora J."/>
            <person name="Crous P."/>
            <person name="Grigoriev I."/>
        </authorList>
    </citation>
    <scope>NUCLEOTIDE SEQUENCE</scope>
    <source>
        <strain evidence="2 4">CBS 304.34</strain>
    </source>
</reference>
<dbReference type="Gene3D" id="3.50.4.10">
    <property type="entry name" value="Hepatocyte Growth Factor"/>
    <property type="match status" value="1"/>
</dbReference>
<evidence type="ECO:0000313" key="2">
    <source>
        <dbReference type="EMBL" id="KAF2807126.1"/>
    </source>
</evidence>
<feature type="transmembrane region" description="Helical" evidence="1">
    <location>
        <begin position="390"/>
        <end position="412"/>
    </location>
</feature>
<dbReference type="AlphaFoldDB" id="A0A6A6YE86"/>
<dbReference type="GeneID" id="54461351"/>